<dbReference type="SUPFAM" id="SSF48498">
    <property type="entry name" value="Tetracyclin repressor-like, C-terminal domain"/>
    <property type="match status" value="1"/>
</dbReference>
<dbReference type="PROSITE" id="PS50977">
    <property type="entry name" value="HTH_TETR_2"/>
    <property type="match status" value="1"/>
</dbReference>
<dbReference type="InterPro" id="IPR036271">
    <property type="entry name" value="Tet_transcr_reg_TetR-rel_C_sf"/>
</dbReference>
<evidence type="ECO:0000259" key="3">
    <source>
        <dbReference type="PROSITE" id="PS50977"/>
    </source>
</evidence>
<evidence type="ECO:0000256" key="1">
    <source>
        <dbReference type="ARBA" id="ARBA00023125"/>
    </source>
</evidence>
<protein>
    <submittedName>
        <fullName evidence="4">TetR/AcrR family transcriptional regulator</fullName>
    </submittedName>
</protein>
<dbReference type="Pfam" id="PF00440">
    <property type="entry name" value="TetR_N"/>
    <property type="match status" value="1"/>
</dbReference>
<comment type="caution">
    <text evidence="4">The sequence shown here is derived from an EMBL/GenBank/DDBJ whole genome shotgun (WGS) entry which is preliminary data.</text>
</comment>
<dbReference type="InterPro" id="IPR013573">
    <property type="entry name" value="Tscrpt_reg_YcdC_C"/>
</dbReference>
<dbReference type="Pfam" id="PF08362">
    <property type="entry name" value="TetR_C_3"/>
    <property type="match status" value="1"/>
</dbReference>
<dbReference type="GO" id="GO:0045892">
    <property type="term" value="P:negative regulation of DNA-templated transcription"/>
    <property type="evidence" value="ECO:0007669"/>
    <property type="project" value="InterPro"/>
</dbReference>
<dbReference type="InterPro" id="IPR050109">
    <property type="entry name" value="HTH-type_TetR-like_transc_reg"/>
</dbReference>
<name>A0AA41W3I9_9GAMM</name>
<accession>A0AA41W3I9</accession>
<dbReference type="RefSeq" id="WP_251259456.1">
    <property type="nucleotide sequence ID" value="NZ_JAMQGP010000001.1"/>
</dbReference>
<gene>
    <name evidence="4" type="ORF">NAF29_00440</name>
</gene>
<dbReference type="Gene3D" id="1.10.357.10">
    <property type="entry name" value="Tetracycline Repressor, domain 2"/>
    <property type="match status" value="1"/>
</dbReference>
<dbReference type="PRINTS" id="PR00455">
    <property type="entry name" value="HTHTETR"/>
</dbReference>
<proteinExistence type="predicted"/>
<dbReference type="InterPro" id="IPR009057">
    <property type="entry name" value="Homeodomain-like_sf"/>
</dbReference>
<feature type="DNA-binding region" description="H-T-H motif" evidence="2">
    <location>
        <begin position="48"/>
        <end position="67"/>
    </location>
</feature>
<reference evidence="4 5" key="1">
    <citation type="journal article" date="2013" name="Antonie Van Leeuwenhoek">
        <title>Echinimonas agarilytica gen. nov., sp. nov., a new gammaproteobacterium isolated from the sea urchin Strongylocentrotus intermedius.</title>
        <authorList>
            <person name="Nedashkovskaya O.I."/>
            <person name="Stenkova A.M."/>
            <person name="Zhukova N.V."/>
            <person name="Van Trappen S."/>
            <person name="Lee J.S."/>
            <person name="Kim S.B."/>
        </authorList>
    </citation>
    <scope>NUCLEOTIDE SEQUENCE [LARGE SCALE GENOMIC DNA]</scope>
    <source>
        <strain evidence="4 5">KMM 6351</strain>
    </source>
</reference>
<organism evidence="4 5">
    <name type="scientific">Echinimonas agarilytica</name>
    <dbReference type="NCBI Taxonomy" id="1215918"/>
    <lineage>
        <taxon>Bacteria</taxon>
        <taxon>Pseudomonadati</taxon>
        <taxon>Pseudomonadota</taxon>
        <taxon>Gammaproteobacteria</taxon>
        <taxon>Alteromonadales</taxon>
        <taxon>Echinimonadaceae</taxon>
        <taxon>Echinimonas</taxon>
    </lineage>
</organism>
<dbReference type="Gene3D" id="1.10.10.60">
    <property type="entry name" value="Homeodomain-like"/>
    <property type="match status" value="1"/>
</dbReference>
<evidence type="ECO:0000313" key="4">
    <source>
        <dbReference type="EMBL" id="MCM2678139.1"/>
    </source>
</evidence>
<keyword evidence="1 2" id="KW-0238">DNA-binding</keyword>
<dbReference type="SUPFAM" id="SSF46689">
    <property type="entry name" value="Homeodomain-like"/>
    <property type="match status" value="1"/>
</dbReference>
<dbReference type="EMBL" id="JAMQGP010000001">
    <property type="protein sequence ID" value="MCM2678139.1"/>
    <property type="molecule type" value="Genomic_DNA"/>
</dbReference>
<dbReference type="PANTHER" id="PTHR30328:SF54">
    <property type="entry name" value="HTH-TYPE TRANSCRIPTIONAL REPRESSOR SCO4008"/>
    <property type="match status" value="1"/>
</dbReference>
<dbReference type="PANTHER" id="PTHR30328">
    <property type="entry name" value="TRANSCRIPTIONAL REPRESSOR"/>
    <property type="match status" value="1"/>
</dbReference>
<feature type="domain" description="HTH tetR-type" evidence="3">
    <location>
        <begin position="25"/>
        <end position="85"/>
    </location>
</feature>
<dbReference type="GO" id="GO:0003677">
    <property type="term" value="F:DNA binding"/>
    <property type="evidence" value="ECO:0007669"/>
    <property type="project" value="UniProtKB-UniRule"/>
</dbReference>
<sequence length="225" mass="25751">MLKAESDFDPTETPTGKYKAGKIRDRNINAIIEAAAEEFVQNGFKGTSIQAIADRADIPKANVHYYFKSKSNLYIAVIDNLLQLWNDFFNTINEDDDPAVELDQFIRQKVMMSYTHPRSSKLFAMEIIQGAPHLKEYLRSDLRQWVRERAKVIDSWIAQGKMDKVDPAYLIFLIWSSTQHYADFDTQVLTLMNRAEFELDMIEGISNFLSSVILKGCGLTPPTKS</sequence>
<dbReference type="Proteomes" id="UP001165393">
    <property type="component" value="Unassembled WGS sequence"/>
</dbReference>
<evidence type="ECO:0000313" key="5">
    <source>
        <dbReference type="Proteomes" id="UP001165393"/>
    </source>
</evidence>
<dbReference type="InterPro" id="IPR001647">
    <property type="entry name" value="HTH_TetR"/>
</dbReference>
<keyword evidence="5" id="KW-1185">Reference proteome</keyword>
<evidence type="ECO:0000256" key="2">
    <source>
        <dbReference type="PROSITE-ProRule" id="PRU00335"/>
    </source>
</evidence>
<dbReference type="AlphaFoldDB" id="A0AA41W3I9"/>